<evidence type="ECO:0000313" key="2">
    <source>
        <dbReference type="Proteomes" id="UP000719766"/>
    </source>
</evidence>
<dbReference type="AlphaFoldDB" id="A0A9P7ARJ6"/>
<proteinExistence type="predicted"/>
<name>A0A9P7ARJ6_9AGAM</name>
<accession>A0A9P7ARJ6</accession>
<dbReference type="OrthoDB" id="2680670at2759"/>
<gene>
    <name evidence="1" type="ORF">HD556DRAFT_1307674</name>
</gene>
<comment type="caution">
    <text evidence="1">The sequence shown here is derived from an EMBL/GenBank/DDBJ whole genome shotgun (WGS) entry which is preliminary data.</text>
</comment>
<reference evidence="1" key="1">
    <citation type="journal article" date="2020" name="New Phytol.">
        <title>Comparative genomics reveals dynamic genome evolution in host specialist ectomycorrhizal fungi.</title>
        <authorList>
            <person name="Lofgren L.A."/>
            <person name="Nguyen N.H."/>
            <person name="Vilgalys R."/>
            <person name="Ruytinx J."/>
            <person name="Liao H.L."/>
            <person name="Branco S."/>
            <person name="Kuo A."/>
            <person name="LaButti K."/>
            <person name="Lipzen A."/>
            <person name="Andreopoulos W."/>
            <person name="Pangilinan J."/>
            <person name="Riley R."/>
            <person name="Hundley H."/>
            <person name="Na H."/>
            <person name="Barry K."/>
            <person name="Grigoriev I.V."/>
            <person name="Stajich J.E."/>
            <person name="Kennedy P.G."/>
        </authorList>
    </citation>
    <scope>NUCLEOTIDE SEQUENCE</scope>
    <source>
        <strain evidence="1">S12</strain>
    </source>
</reference>
<dbReference type="RefSeq" id="XP_041161027.1">
    <property type="nucleotide sequence ID" value="XM_041300049.1"/>
</dbReference>
<dbReference type="GeneID" id="64593813"/>
<dbReference type="Proteomes" id="UP000719766">
    <property type="component" value="Unassembled WGS sequence"/>
</dbReference>
<evidence type="ECO:0000313" key="1">
    <source>
        <dbReference type="EMBL" id="KAG1795075.1"/>
    </source>
</evidence>
<protein>
    <submittedName>
        <fullName evidence="1">Uncharacterized protein</fullName>
    </submittedName>
</protein>
<keyword evidence="2" id="KW-1185">Reference proteome</keyword>
<organism evidence="1 2">
    <name type="scientific">Suillus plorans</name>
    <dbReference type="NCBI Taxonomy" id="116603"/>
    <lineage>
        <taxon>Eukaryota</taxon>
        <taxon>Fungi</taxon>
        <taxon>Dikarya</taxon>
        <taxon>Basidiomycota</taxon>
        <taxon>Agaricomycotina</taxon>
        <taxon>Agaricomycetes</taxon>
        <taxon>Agaricomycetidae</taxon>
        <taxon>Boletales</taxon>
        <taxon>Suillineae</taxon>
        <taxon>Suillaceae</taxon>
        <taxon>Suillus</taxon>
    </lineage>
</organism>
<sequence>MASDAYHSKTIVGPMVQYRPPLEDLDEPTESECLGRDLSTTLYMMHRGAGQSTCRRHAHMRTCEEVGITVEAARNLEAFSPWTPPLSAEPRDADDLLAGLEHISSDDVAAGFAGLKELKRTEEL</sequence>
<dbReference type="EMBL" id="JABBWE010000023">
    <property type="protein sequence ID" value="KAG1795075.1"/>
    <property type="molecule type" value="Genomic_DNA"/>
</dbReference>